<comment type="caution">
    <text evidence="12">The sequence shown here is derived from an EMBL/GenBank/DDBJ whole genome shotgun (WGS) entry which is preliminary data.</text>
</comment>
<comment type="function">
    <text evidence="1">VSG forms a coat on the surface of the parasite. The trypanosome evades the immune response of the host by expressing a series of antigenically distinct VSGs from an estimated 1000 VSG genes.</text>
</comment>
<evidence type="ECO:0000313" key="12">
    <source>
        <dbReference type="EMBL" id="CCD12987.1"/>
    </source>
</evidence>
<evidence type="ECO:0000256" key="4">
    <source>
        <dbReference type="ARBA" id="ARBA00022622"/>
    </source>
</evidence>
<dbReference type="VEuPathDB" id="TriTrypDB:TcIL3000_0_38050"/>
<keyword evidence="8" id="KW-0449">Lipoprotein</keyword>
<evidence type="ECO:0000313" key="13">
    <source>
        <dbReference type="Proteomes" id="UP000000702"/>
    </source>
</evidence>
<keyword evidence="13" id="KW-1185">Reference proteome</keyword>
<evidence type="ECO:0000256" key="10">
    <source>
        <dbReference type="SAM" id="SignalP"/>
    </source>
</evidence>
<keyword evidence="4" id="KW-0336">GPI-anchor</keyword>
<reference evidence="12 13" key="2">
    <citation type="journal article" date="2012" name="Proc. Natl. Acad. Sci. U.S.A.">
        <title>Antigenic diversity is generated by distinct evolutionary mechanisms in African trypanosome species.</title>
        <authorList>
            <person name="Jackson A.P."/>
            <person name="Berry A."/>
            <person name="Aslett M."/>
            <person name="Allison H.C."/>
            <person name="Burton P."/>
            <person name="Vavrova-Anderson J."/>
            <person name="Brown R."/>
            <person name="Browne H."/>
            <person name="Corton N."/>
            <person name="Hauser H."/>
            <person name="Gamble J."/>
            <person name="Gilderthorp R."/>
            <person name="Marcello L."/>
            <person name="McQuillan J."/>
            <person name="Otto T.D."/>
            <person name="Quail M.A."/>
            <person name="Sanders M.J."/>
            <person name="van Tonder A."/>
            <person name="Ginger M.L."/>
            <person name="Field M.C."/>
            <person name="Barry J.D."/>
            <person name="Hertz-Fowler C."/>
            <person name="Berriman M."/>
        </authorList>
    </citation>
    <scope>NUCLEOTIDE SEQUENCE [LARGE SCALE GENOMIC DNA]</scope>
    <source>
        <strain evidence="12 13">IL3000</strain>
    </source>
</reference>
<evidence type="ECO:0000256" key="2">
    <source>
        <dbReference type="ARBA" id="ARBA00004609"/>
    </source>
</evidence>
<dbReference type="Pfam" id="PF13206">
    <property type="entry name" value="VSG_B"/>
    <property type="match status" value="1"/>
</dbReference>
<feature type="domain" description="Trypanosome variant surface glycoprotein B-type N-terminal" evidence="11">
    <location>
        <begin position="40"/>
        <end position="275"/>
    </location>
</feature>
<organism evidence="12 13">
    <name type="scientific">Trypanosoma congolense (strain IL3000)</name>
    <dbReference type="NCBI Taxonomy" id="1068625"/>
    <lineage>
        <taxon>Eukaryota</taxon>
        <taxon>Discoba</taxon>
        <taxon>Euglenozoa</taxon>
        <taxon>Kinetoplastea</taxon>
        <taxon>Metakinetoplastina</taxon>
        <taxon>Trypanosomatida</taxon>
        <taxon>Trypanosomatidae</taxon>
        <taxon>Trypanosoma</taxon>
        <taxon>Nannomonas</taxon>
    </lineage>
</organism>
<evidence type="ECO:0000256" key="7">
    <source>
        <dbReference type="ARBA" id="ARBA00023180"/>
    </source>
</evidence>
<dbReference type="Proteomes" id="UP000000702">
    <property type="component" value="Unassembled WGS sequence"/>
</dbReference>
<reference evidence="13" key="1">
    <citation type="submission" date="2011-07" db="EMBL/GenBank/DDBJ databases">
        <title>Divergent evolution of antigenic variation in African trypanosomes.</title>
        <authorList>
            <person name="Jackson A.P."/>
            <person name="Berry A."/>
            <person name="Allison H.C."/>
            <person name="Burton P."/>
            <person name="Anderson J."/>
            <person name="Aslett M."/>
            <person name="Brown R."/>
            <person name="Corton N."/>
            <person name="Harris D."/>
            <person name="Hauser H."/>
            <person name="Gamble J."/>
            <person name="Gilderthorp R."/>
            <person name="McQuillan J."/>
            <person name="Quail M.A."/>
            <person name="Sanders M."/>
            <person name="Van Tonder A."/>
            <person name="Ginger M.L."/>
            <person name="Donelson J.E."/>
            <person name="Field M.C."/>
            <person name="Barry J.D."/>
            <person name="Berriman M."/>
            <person name="Hertz-Fowler C."/>
        </authorList>
    </citation>
    <scope>NUCLEOTIDE SEQUENCE [LARGE SCALE GENOMIC DNA]</scope>
    <source>
        <strain evidence="13">IL3000</strain>
    </source>
</reference>
<evidence type="ECO:0000259" key="11">
    <source>
        <dbReference type="Pfam" id="PF13206"/>
    </source>
</evidence>
<feature type="region of interest" description="Disordered" evidence="9">
    <location>
        <begin position="260"/>
        <end position="309"/>
    </location>
</feature>
<keyword evidence="7" id="KW-0325">Glycoprotein</keyword>
<keyword evidence="3" id="KW-1003">Cell membrane</keyword>
<dbReference type="EMBL" id="CAEQ01000969">
    <property type="protein sequence ID" value="CCD12987.1"/>
    <property type="molecule type" value="Genomic_DNA"/>
</dbReference>
<evidence type="ECO:0000256" key="9">
    <source>
        <dbReference type="SAM" id="MobiDB-lite"/>
    </source>
</evidence>
<evidence type="ECO:0000256" key="3">
    <source>
        <dbReference type="ARBA" id="ARBA00022475"/>
    </source>
</evidence>
<dbReference type="GO" id="GO:0098552">
    <property type="term" value="C:side of membrane"/>
    <property type="evidence" value="ECO:0007669"/>
    <property type="project" value="UniProtKB-KW"/>
</dbReference>
<proteinExistence type="predicted"/>
<evidence type="ECO:0000256" key="8">
    <source>
        <dbReference type="ARBA" id="ARBA00023288"/>
    </source>
</evidence>
<dbReference type="GO" id="GO:0005886">
    <property type="term" value="C:plasma membrane"/>
    <property type="evidence" value="ECO:0007669"/>
    <property type="project" value="UniProtKB-SubCell"/>
</dbReference>
<comment type="subcellular location">
    <subcellularLocation>
        <location evidence="2">Cell membrane</location>
        <topology evidence="2">Lipid-anchor</topology>
        <topology evidence="2">GPI-anchor</topology>
    </subcellularLocation>
</comment>
<feature type="signal peptide" evidence="10">
    <location>
        <begin position="1"/>
        <end position="19"/>
    </location>
</feature>
<keyword evidence="6" id="KW-0472">Membrane</keyword>
<feature type="compositionally biased region" description="Basic and acidic residues" evidence="9">
    <location>
        <begin position="260"/>
        <end position="279"/>
    </location>
</feature>
<name>F9W728_TRYCI</name>
<sequence length="338" mass="37417">MMVMMVWMVVMVFFGVAASEDKKDYNGPQHRALCGLLKAAVTKWGEVHGREPADPLRKALGQTIFGKVEGGDLSVLKVLPTDYNNVEGRLTSRGTWCGQPFYETHTAHGWRWSGHSAPHDLVCLCTLGNNTWPLNHTQKETTLCGKDGNALGGSDGKGWSNGGSGNEHVKATWVKVTVPCLNGEAGGDLKQALNEFLGKLQHKPDGDINPSRYILGENNVTETDSDACTGSPKLGVCVAYFNATSPMPWWVALQNALPEEEKFQEEKRREEERRKKQEEEQNQEFPKAEALRSGSPTTNQTEQSHKDNITDTIRKFNLTSGTPISMPSSWLLRAVFLF</sequence>
<protein>
    <submittedName>
        <fullName evidence="12">Variant surface glycoprotein</fullName>
    </submittedName>
</protein>
<keyword evidence="5 10" id="KW-0732">Signal</keyword>
<evidence type="ECO:0000256" key="6">
    <source>
        <dbReference type="ARBA" id="ARBA00023136"/>
    </source>
</evidence>
<evidence type="ECO:0000256" key="1">
    <source>
        <dbReference type="ARBA" id="ARBA00002523"/>
    </source>
</evidence>
<feature type="chain" id="PRO_5003389949" evidence="10">
    <location>
        <begin position="20"/>
        <end position="338"/>
    </location>
</feature>
<dbReference type="InterPro" id="IPR025932">
    <property type="entry name" value="Trypano_VSG_B_N_dom"/>
</dbReference>
<evidence type="ECO:0000256" key="5">
    <source>
        <dbReference type="ARBA" id="ARBA00022729"/>
    </source>
</evidence>
<dbReference type="AlphaFoldDB" id="F9W728"/>
<gene>
    <name evidence="12" type="ORF">TCIL3000_0_38050</name>
</gene>
<accession>F9W728</accession>